<keyword evidence="2" id="KW-0521">NADP</keyword>
<protein>
    <recommendedName>
        <fullName evidence="3">NmrA-like domain-containing protein</fullName>
    </recommendedName>
</protein>
<evidence type="ECO:0000256" key="2">
    <source>
        <dbReference type="ARBA" id="ARBA00022857"/>
    </source>
</evidence>
<dbReference type="PANTHER" id="PTHR42748">
    <property type="entry name" value="NITROGEN METABOLITE REPRESSION PROTEIN NMRA FAMILY MEMBER"/>
    <property type="match status" value="1"/>
</dbReference>
<dbReference type="PANTHER" id="PTHR42748:SF31">
    <property type="entry name" value="NMRA-LIKE DOMAIN-CONTAINING PROTEIN-RELATED"/>
    <property type="match status" value="1"/>
</dbReference>
<dbReference type="InterPro" id="IPR051164">
    <property type="entry name" value="NmrA-like_oxidored"/>
</dbReference>
<dbReference type="Gene3D" id="3.40.50.720">
    <property type="entry name" value="NAD(P)-binding Rossmann-like Domain"/>
    <property type="match status" value="1"/>
</dbReference>
<proteinExistence type="inferred from homology"/>
<sequence length="313" mass="33915">MAKSTIVVFGATGKQGGSVVKSILADSNAAAQFHVKAVTRDPSKGSAKALASLGAEVVAGDLDNKDSLHSVIKGAYGVFAVTNFWEKFSGDVEEAQGKAIADAEAVKHLVWSSLIDVKKLSKGVLPGVYHFDSKAHVEDYIRSLGIPASFFLPGFFMSNLPGMSLREMPNGKWGLALPMPDDSPIPLFDADDDTGKFVKAMFLNEQKVLGKRVYGATKYYTPTEIVQEFRELYPSAGKDAGFSRLPHEAFKGIMASTGAPEVIQEEMLQNMRLIPEFGYYGGDSLDFSLSLLSEKPTTWKEYAKKSPVLASLK</sequence>
<feature type="domain" description="NmrA-like" evidence="3">
    <location>
        <begin position="3"/>
        <end position="303"/>
    </location>
</feature>
<dbReference type="SUPFAM" id="SSF51735">
    <property type="entry name" value="NAD(P)-binding Rossmann-fold domains"/>
    <property type="match status" value="1"/>
</dbReference>
<dbReference type="InterPro" id="IPR008030">
    <property type="entry name" value="NmrA-like"/>
</dbReference>
<evidence type="ECO:0000313" key="5">
    <source>
        <dbReference type="EMBL" id="AUW31038.1"/>
    </source>
</evidence>
<dbReference type="AlphaFoldDB" id="A0A1Z1C4G7"/>
<evidence type="ECO:0000259" key="3">
    <source>
        <dbReference type="Pfam" id="PF05368"/>
    </source>
</evidence>
<dbReference type="GO" id="GO:0005634">
    <property type="term" value="C:nucleus"/>
    <property type="evidence" value="ECO:0007669"/>
    <property type="project" value="TreeGrafter"/>
</dbReference>
<dbReference type="EMBL" id="MG777489">
    <property type="protein sequence ID" value="AUW31038.1"/>
    <property type="molecule type" value="Genomic_DNA"/>
</dbReference>
<dbReference type="CDD" id="cd05251">
    <property type="entry name" value="NmrA_like_SDR_a"/>
    <property type="match status" value="1"/>
</dbReference>
<evidence type="ECO:0000256" key="1">
    <source>
        <dbReference type="ARBA" id="ARBA00006328"/>
    </source>
</evidence>
<evidence type="ECO:0000313" key="4">
    <source>
        <dbReference type="EMBL" id="ANM86441.1"/>
    </source>
</evidence>
<dbReference type="Pfam" id="PF05368">
    <property type="entry name" value="NmrA"/>
    <property type="match status" value="1"/>
</dbReference>
<reference evidence="4" key="1">
    <citation type="submission" date="2016-05" db="EMBL/GenBank/DDBJ databases">
        <title>Lichen genome sequencing reveals its rich biosynthetic potential.</title>
        <authorList>
            <person name="Bertrand R.L."/>
            <person name="Abdel-Hameed M."/>
            <person name="Sorensen J.L."/>
        </authorList>
    </citation>
    <scope>NUCLEOTIDE SEQUENCE</scope>
</reference>
<dbReference type="Gene3D" id="3.90.25.10">
    <property type="entry name" value="UDP-galactose 4-epimerase, domain 1"/>
    <property type="match status" value="1"/>
</dbReference>
<dbReference type="EMBL" id="KX264259">
    <property type="protein sequence ID" value="ANM86441.1"/>
    <property type="molecule type" value="Genomic_DNA"/>
</dbReference>
<name>A0A1Z1C4G7_CLAUC</name>
<organism evidence="4">
    <name type="scientific">Cladonia uncialis subsp. uncialis</name>
    <dbReference type="NCBI Taxonomy" id="180999"/>
    <lineage>
        <taxon>Eukaryota</taxon>
        <taxon>Fungi</taxon>
        <taxon>Dikarya</taxon>
        <taxon>Ascomycota</taxon>
        <taxon>Pezizomycotina</taxon>
        <taxon>Lecanoromycetes</taxon>
        <taxon>OSLEUM clade</taxon>
        <taxon>Lecanoromycetidae</taxon>
        <taxon>Lecanorales</taxon>
        <taxon>Lecanorineae</taxon>
        <taxon>Cladoniaceae</taxon>
        <taxon>Cladonia</taxon>
    </lineage>
</organism>
<reference evidence="5" key="2">
    <citation type="submission" date="2017-12" db="EMBL/GenBank/DDBJ databases">
        <title>Genome Sequencing Reveals a Rich Biosynthetic Potential.</title>
        <authorList>
            <person name="Bertrand R.L."/>
            <person name="Abdel-Hameed M.E."/>
            <person name="Sorensen J.L."/>
        </authorList>
    </citation>
    <scope>NUCLEOTIDE SEQUENCE</scope>
</reference>
<dbReference type="InterPro" id="IPR036291">
    <property type="entry name" value="NAD(P)-bd_dom_sf"/>
</dbReference>
<comment type="similarity">
    <text evidence="1">Belongs to the NmrA-type oxidoreductase family.</text>
</comment>
<accession>A0A1Z1C4G7</accession>